<keyword evidence="8" id="KW-0067">ATP-binding</keyword>
<name>A0ABQ8UVI2_9EUKA</name>
<evidence type="ECO:0000256" key="3">
    <source>
        <dbReference type="ARBA" id="ARBA00011655"/>
    </source>
</evidence>
<dbReference type="Gene3D" id="1.10.472.130">
    <property type="match status" value="1"/>
</dbReference>
<dbReference type="Pfam" id="PF17852">
    <property type="entry name" value="Dynein_AAA_lid"/>
    <property type="match status" value="1"/>
</dbReference>
<evidence type="ECO:0000256" key="1">
    <source>
        <dbReference type="ARBA" id="ARBA00004245"/>
    </source>
</evidence>
<dbReference type="InterPro" id="IPR026983">
    <property type="entry name" value="DHC"/>
</dbReference>
<dbReference type="Gene3D" id="1.20.920.20">
    <property type="match status" value="2"/>
</dbReference>
<evidence type="ECO:0000256" key="4">
    <source>
        <dbReference type="ARBA" id="ARBA00022197"/>
    </source>
</evidence>
<feature type="domain" description="AAA+ ATPase" evidence="16">
    <location>
        <begin position="1889"/>
        <end position="2024"/>
    </location>
</feature>
<dbReference type="SMART" id="SM00382">
    <property type="entry name" value="AAA"/>
    <property type="match status" value="4"/>
</dbReference>
<dbReference type="InterPro" id="IPR024317">
    <property type="entry name" value="Dynein_heavy_chain_D4_dom"/>
</dbReference>
<feature type="coiled-coil region" evidence="14">
    <location>
        <begin position="3431"/>
        <end position="3521"/>
    </location>
</feature>
<sequence length="5169" mass="566925">MSELNLSLFLQQVCPALLGIEDENIFRDALVIPENASLLQQFCVDSQCPVLFVRREINEPDTSATATLTPIDKARQVVLQLDLGILHAATLGVIFIKVRSDPIDKNIPISQQLYVHNIGTGSESGAESLLAAVRHFYSPLLKLYIQHKGGIATTSAAGASADTGLPAVRQRLTELEQSLVHSQQYVDIPQVSLVPLPEVEEYIAQGLREVPPERSDDPRFVNAMVGCVDRWKEGIKKPAALGTALQEVNLWSQMDGALRGLSSQLQNSAVDPEGPGGKALITEFNVLKDLQSPSTQADSLAKIKPHVAAPDQAHLSPLERTRFLAEALLRDLQERILAVLGAHLMGLPYADFRGHLAASKQLVQAWREHVRGLRDTVAEMKKSRPQDERAIELPRLDTPLLDERIEGLHSFRERHHRLATVIRRVFGSSAGALAAPGEESAALALAGSPAAAEGRPRCWAEGFKAWKAALDKYDARVETVERHVITVLREMLAAASTPKEMFRAFGKFSALFVHPRIRTAVQEYQAQLVEGVRAAIRALQDKFNVSYPETQAARIGQLRDFPPYAGALIWARQIDRQVMQALGRLRDVLGPEWERHPDGARAKELAEGFRSKLNPAKRFEAWVQDATRRTAGESWQGPLLTIVRRDAQLFLEVNFDLELINLYKELRNFTWLGFRAPAALVLPATASEKQSPVALALADSVKTYSLMCTRLAARPRAALPVAPSKSRVQQLIAEGLHQVTWDAVAPQKFAKRLEGAVQRFQERVDEILDHEERIAAILQALRTAPLRPAPFAGALEELQKIVNGVSMVEDFGNVPQWVRLIEGDLEAVLLERLQQLVRLWTRDFQRDRSPAAAAPSPSPSPPESPSVAPASPAVPLPAGAAAPPSGGAAGDGMVAAREIACTLRLQTADTRSGAALFKMEPSLAQCRALWQRDFHAALDMICGLPRLEGERFSRVLGAEGPRAEQRTFRSLVARLMAAPAQAGQAEAPQAPQAPSQGGLLAMAYGAIEITMRALHKYLELWRMYQVLFDPDLFAVLGTDLAQWQAFLVDVRKDRAAFESPSPVRIGAATIETTAVQSKARPPTTATPLSGQVEMLSQGHKVLGHRFPQPRQWVHPDQVLGEWSALKEILARKEKWRRDNVPMLQAQVAQQAIALQTQCKALAQEWLANQPVGATAPPPSAQPAGKPVTGLTPPAALSLIAQYEGRLGRLQGDIRALREAHEALDMDPAALQALLDLLKPLDVRPPRAPSPPNRPTATAHLPLAPLSPCPLGLTLGLTLGFSGAVRRVQIADIKEVWQAVQGVWEALDQLLETPWSAVVPRKVQAGLEELAGRLQQARVVRSYPPFVSLCGLVEGYKKAHLLLADLRGETMRDRHWAALMHRLGANWSMADLTLGALYGNLLHEAALPHVREVLREAQGEFGLERFLRQVRDHWEGRDMDLVAYRAKCHLVRGWDDLFAKLSEHLASLASMKLSPFFKAFADEAASWEEKLTRTRLLLDTWIDVQRRWVYLEGIFCGSGAQDIANQLPTESARFASIDQDFVGLMRKVVRAKRVLDTAALPALQPTLDRLLEMLTKIQKALGEYLEAQRAQFARFYFVGDEDLLEIIGNAKDPTKVQKHLRKMFAGITALQIQGATTPGTGTLVGMLSKEGEEVPFRTPIALKDHGTVHSWLGRVDAEMRATLAALLREAVRDLAAIGTAEADRASFLHWVEAYPDMLVLLATQILWSQAAEQRLGQGAADPAALAGTTKEALKQARCARAQEALGPVLADAEARLRMIADLVQAPLSALARTKYEHLITVLVHLRDVTRQLIQEGLAGPTDFEWLYQMRFYFNPEAALTDPQRCLAIRIADAAFFHRFEYQGVADRLVHTPLTTRCYLVLTQALHNRLGGSPFGPAGTGKTETVKALGAQLGRHVLVFNCDEHFDFRAVGRILVGLCQCGAWGCFDEFNRLEERMLSAVSQQIQSIQVGLGKGQQQIELLGKPVLLHGDMGVFITMNPGYAGRSNLPDNLKALFRSIAMISPDRQLIAQVMLYSQGFATAECLAGKVVPLFKLCQEQLSPQQHYDFGLRALKSVLVSAGHLKRAATIAAPAVPPETDPAQRGAVLAALTARYEQEVLLRSLCNTVVPKLLAEDQPLFQALLGNVFPGVDLVPLPMEALRAEIKRLCEAHYLDATAPFVDKLLQLYQIQLIHHGLMLVGPSGTGKTAAWRVLLQAIERVERVEGHAYEIDPKALAKEDLYGSMDPTTREWRDGVFTRILRTLVDASPLTTAAAAPERHWIVFDGDVDPEWVENLNSVLDDNRLLTLPNGERLALPPNVRILFEVQDLRHATLATVSRCGMVWFSQSLVTAPMQMARYLRMLRALPLDEPAWQPSGERTLLMQMPAQGDLKASAAAAPGHPLLDLQRASAEVLAPYCLPPAPEPGMDGGASPVSLVERVLGLVEQRASESIMELTRARALVAMQAILNRGITAAHEYNGAHPDFPLTAENLRQYLSRYLLFALVWGFAGSMPHKSREAVARQVALTAGVELPAHLTADKQPDPPAPGAEGAPSSLLDYEVTLPEGALVPWRAKVPQVELEPARIGGSDVVVPTVDTARHQAVILSWLAEHRPLLLCGPPGSGKTMTLLATLRQCPDQFDMVNLSFSSQTTTEVLLKTLRHYCEYKKTPDPEGDILRPMGAPGKWLVVFCDEINLPARDPYGTQRVLTLLRQLTEKGGFWMADKLRWVRLERSSHASAPHPLIHAAPVGRVQFIGACNPPTDPGRVPLSPRLLRHTPLLLVDFPSPASLQQIYGTFSRALFKMVPQYRAHAEPLAQAMVAFYQRNQEHFTPDMHPHYIYSPRELSRWSRAMYELVSPQADSIALEDIVGLFAHEGLRLFQDRLVTAAERRWTDEQLDQTIGRYFPTVAQSRPELLQRPLLYSGWLSRNVARVARDRLREHIQARLKVFCEEELDVRLVLFDGVLDHVLRIDRVLRMPLGHLLLVGMSGAGKTVLTRFVAWLNHQSTFFIRASRRYGLPEFEEDLRAVMRRAGVKGEPICFVFDESNALQTGFLEHMNALLASGEVPGLFEGDAYGALLRQCKEAAMQPDPQGRPGAGGVAGPSTDEELYRWFTSRVQRNLHVVFTMNPAGADFSSRAATSPALFNRCVVDWFGDWSATALYQVGADYTRLMDLDEPAYQAPHPQDPFLAFDRVPLPLPLPKCLREAVVRAMVFIHRSVGAANERLLKRQNQRNYATPRHFFDLITHYGELYQSKKTRLEEQQLHINQGLQKLASTQQSVAEMQTSLRRISEQLEEKNQEANRTLQRMVAERQQAEEKQRVVAELRERLAKQAQEIHAQSEYARAELAEAEPAVQEAAGAVRSISKAQIDEIRNFRMPPAGVRLCLESVMLLVEGKKMGWDEIKSAIHQSGFLPRVLNFDSKILAVRYADILDRIEPLRRQVAGLEEQSGKLKAELAQAEQTAAALETSIAAIQAQFTALVAQSEGIKADRLRILTKTERCQRLLASLESESQRWETEQQQFREQMATIKGDALVAAGFLAYGGFFDEHTRRALVAQWTDHITALGISVRGHLDLVEYLSTAEERLLWAARGLPADTLCVENAIMLTHFNRYPLVIDPSGQAADFLMQQYADRKMVRTSFLDGAFMKHLESALRFGYPLLVNDVESIDPVLNPVLNREMRRTGGRCLVRLGDQDIDCSPSFTLFLATAVPASAAHFPPDLCSRVTMVNFTVTPSSLTSQCLGRVMKSERPDVAARRTELSVAQGEDQVRLRQLEQQLLQALSTAPGNLVESDAVIESLERLKRDAREVADKVAQSDLVLAEINKVQALYAPFANACARLYFVVDQLSELHFLYHFSLKAFLDALGDVLGAAPARPEGAPADHAKRLREIATALYREVYARVGRGLLQEDRTVLALLVAQIALQERAQMARLAQPAAPAYSGLFSSAEAAGPAPAATAYAAEWEALLREAIDPPSGAPWPSLTPEQTGRVEGLLRSLAGRDPTHPRPVSGPLVAALKGLREGSPEWAAWIKAPQPEGSWPIPAKDDAPATDAEGPALVVLLLMRALRRDRFLAGASGFVEAVFGADFLERPNRTDMAALAQREATPLSPILLLSPAGHDSSPLVEALAAQAGLALAPIAMGSAECYELADRALQGAWLAELTKRLPSLLHGAPGPPASTALLGRLPADGPVTGNFRLFLTAELHPALPPTLLRASRCVLFEPAPGLRAALLHTLGSLDQARADRAPAERPRLHFLVGWLHAVAMERLRYAPVGWCKAYEFGASDLRAAVTAVDSWLDRSAGAGLTGGQMRPHVNPRTDVPWPAIRALLAQSAYGGRIDNEHDARLMESFLGQLFVPESYEPGFALVHTDDVRVEIPQEGATLGAFVEWVQKHVPATASPAWVGLPADAESLLLSRTGARVHAKLRRLQAALVDEEAPAQGQRDSGTAEGAFELSEEDLPDPVAAESMALALVPAPRAAGAPMDRPMWMQRLLGPLREWAALVDALAAPPAAAGGPPGRECDDPVARCLAREWRAAEGLLVRCRADLALAVQVCAGLAKSTNESRDMLTAFQKDLVPPAWRPAGPAGAVGSLSVALFLADLTRRLEHLRLVASPQAAGLLAQGLHGLPQEPAGALALWLGALRSPGALLTATQQWAAHKRGWPLEHLVLQVRFASQCPAATAHRPPADDEEHAFTTTGMVLEGGLVTAQQKLSLHPPSSGPNPLPALCFSWRHAAPANGPSATTSPAENAVRLPIYIDATRQSILTTVVMPTEGTALEAAWAQAGAAMMIWTPENQLCVPRLDQLSLTEKLFNCRQMKIKEFRIVLPIGVDEYHIAQTYMVAKASKQKTGGGEGIEVVKNEPFDNEKGKGQYTFKLFKLASHVPGFIRMILPSNALLLEEEAWNAYPNFCKTVYRNPFLGQRFSLCIESVHLADRGTTENAVHLTPEELRIREIVPLDIGKDVGKSKEYSAAEDPAVFRSTKTGRGPLTGEWQKTCTPVLCAYKVIKMEFKWWGLQTAVENYAMRLMRDIFLNAHKQAFCWMDEWYGMSMADVRRFEAMTQEQMKAAVALAATGAPLPPGADADASATHPPPSATCTLPPPPHQAIASATPAPAAIAAGPAGEETPEAALVNTTPAPTATATTPTPASSAEPSAAPSEGTPAAESTPAPTPAASS</sequence>
<feature type="domain" description="AAA+ ATPase" evidence="16">
    <location>
        <begin position="2190"/>
        <end position="2346"/>
    </location>
</feature>
<dbReference type="Gene3D" id="1.10.8.720">
    <property type="entry name" value="Region D6 of dynein motor"/>
    <property type="match status" value="1"/>
</dbReference>
<dbReference type="InterPro" id="IPR042222">
    <property type="entry name" value="Dynein_2_N"/>
</dbReference>
<dbReference type="InterPro" id="IPR001666">
    <property type="entry name" value="PI_transfer"/>
</dbReference>
<evidence type="ECO:0000256" key="6">
    <source>
        <dbReference type="ARBA" id="ARBA00022701"/>
    </source>
</evidence>
<evidence type="ECO:0000256" key="2">
    <source>
        <dbReference type="ARBA" id="ARBA00008887"/>
    </source>
</evidence>
<dbReference type="InterPro" id="IPR013602">
    <property type="entry name" value="Dynein_heavy_linker"/>
</dbReference>
<dbReference type="Pfam" id="PF12780">
    <property type="entry name" value="AAA_8"/>
    <property type="match status" value="1"/>
</dbReference>
<protein>
    <recommendedName>
        <fullName evidence="4">Dynein heavy chain, cytoplasmic</fullName>
    </recommendedName>
    <alternativeName>
        <fullName evidence="13">Dynein heavy chain, cytosolic</fullName>
    </alternativeName>
</protein>
<dbReference type="Pfam" id="PF02121">
    <property type="entry name" value="IP_trans"/>
    <property type="match status" value="1"/>
</dbReference>
<dbReference type="EMBL" id="JAPMOS010000006">
    <property type="protein sequence ID" value="KAJ4461747.1"/>
    <property type="molecule type" value="Genomic_DNA"/>
</dbReference>
<evidence type="ECO:0000256" key="9">
    <source>
        <dbReference type="ARBA" id="ARBA00023017"/>
    </source>
</evidence>
<evidence type="ECO:0000256" key="11">
    <source>
        <dbReference type="ARBA" id="ARBA00023175"/>
    </source>
</evidence>
<keyword evidence="5" id="KW-0963">Cytoplasm</keyword>
<evidence type="ECO:0000256" key="15">
    <source>
        <dbReference type="SAM" id="MobiDB-lite"/>
    </source>
</evidence>
<dbReference type="CDD" id="cd07815">
    <property type="entry name" value="SRPBCC_PITP"/>
    <property type="match status" value="1"/>
</dbReference>
<dbReference type="Gene3D" id="1.10.287.2620">
    <property type="match status" value="1"/>
</dbReference>
<dbReference type="PANTHER" id="PTHR46532">
    <property type="entry name" value="MALE FERTILITY FACTOR KL5"/>
    <property type="match status" value="1"/>
</dbReference>
<dbReference type="InterPro" id="IPR043160">
    <property type="entry name" value="Dynein_C_barrel"/>
</dbReference>
<evidence type="ECO:0000256" key="10">
    <source>
        <dbReference type="ARBA" id="ARBA00023054"/>
    </source>
</evidence>
<evidence type="ECO:0000256" key="7">
    <source>
        <dbReference type="ARBA" id="ARBA00022741"/>
    </source>
</evidence>
<evidence type="ECO:0000256" key="14">
    <source>
        <dbReference type="SAM" id="Coils"/>
    </source>
</evidence>
<dbReference type="InterPro" id="IPR041658">
    <property type="entry name" value="AAA_lid_11"/>
</dbReference>
<dbReference type="InterPro" id="IPR024743">
    <property type="entry name" value="Dynein_HC_stalk"/>
</dbReference>
<dbReference type="Pfam" id="PF18199">
    <property type="entry name" value="Dynein_C"/>
    <property type="match status" value="1"/>
</dbReference>
<evidence type="ECO:0000256" key="12">
    <source>
        <dbReference type="ARBA" id="ARBA00023212"/>
    </source>
</evidence>
<dbReference type="InterPro" id="IPR054354">
    <property type="entry name" value="DYNC2H1-like_lid"/>
</dbReference>
<dbReference type="SUPFAM" id="SSF55961">
    <property type="entry name" value="Bet v1-like"/>
    <property type="match status" value="1"/>
</dbReference>
<dbReference type="PRINTS" id="PR00391">
    <property type="entry name" value="PITRANSFER"/>
</dbReference>
<dbReference type="Pfam" id="PF08385">
    <property type="entry name" value="DHC_N1"/>
    <property type="match status" value="1"/>
</dbReference>
<feature type="compositionally biased region" description="Low complexity" evidence="15">
    <location>
        <begin position="865"/>
        <end position="886"/>
    </location>
</feature>
<dbReference type="Proteomes" id="UP001141327">
    <property type="component" value="Unassembled WGS sequence"/>
</dbReference>
<keyword evidence="18" id="KW-1185">Reference proteome</keyword>
<evidence type="ECO:0000259" key="16">
    <source>
        <dbReference type="SMART" id="SM00382"/>
    </source>
</evidence>
<dbReference type="InterPro" id="IPR042219">
    <property type="entry name" value="AAA_lid_11_sf"/>
</dbReference>
<feature type="coiled-coil region" evidence="14">
    <location>
        <begin position="3276"/>
        <end position="3331"/>
    </location>
</feature>
<dbReference type="Gene3D" id="3.20.180.20">
    <property type="entry name" value="Dynein heavy chain, N-terminal domain 2"/>
    <property type="match status" value="1"/>
</dbReference>
<comment type="similarity">
    <text evidence="2">Belongs to the dynein heavy chain family.</text>
</comment>
<dbReference type="InterPro" id="IPR041466">
    <property type="entry name" value="Dynein_AAA5_ext"/>
</dbReference>
<dbReference type="Gene3D" id="1.20.1270.280">
    <property type="match status" value="1"/>
</dbReference>
<dbReference type="InterPro" id="IPR027417">
    <property type="entry name" value="P-loop_NTPase"/>
</dbReference>
<dbReference type="InterPro" id="IPR035699">
    <property type="entry name" value="AAA_6"/>
</dbReference>
<dbReference type="InterPro" id="IPR013594">
    <property type="entry name" value="Dynein_heavy_tail"/>
</dbReference>
<dbReference type="PANTHER" id="PTHR46532:SF4">
    <property type="entry name" value="AAA+ ATPASE DOMAIN-CONTAINING PROTEIN"/>
    <property type="match status" value="1"/>
</dbReference>
<dbReference type="Pfam" id="PF12781">
    <property type="entry name" value="AAA_9"/>
    <property type="match status" value="1"/>
</dbReference>
<keyword evidence="11" id="KW-0505">Motor protein</keyword>
<comment type="subunit">
    <text evidence="3">Consists of at least two heavy chains and a number of intermediate and light chains.</text>
</comment>
<dbReference type="CDD" id="cd00009">
    <property type="entry name" value="AAA"/>
    <property type="match status" value="2"/>
</dbReference>
<evidence type="ECO:0000256" key="8">
    <source>
        <dbReference type="ARBA" id="ARBA00022840"/>
    </source>
</evidence>
<dbReference type="Gene3D" id="1.20.140.100">
    <property type="entry name" value="Dynein heavy chain, N-terminal domain 2"/>
    <property type="match status" value="1"/>
</dbReference>
<dbReference type="Gene3D" id="1.20.920.60">
    <property type="match status" value="1"/>
</dbReference>
<keyword evidence="10 14" id="KW-0175">Coiled coil</keyword>
<dbReference type="InterPro" id="IPR042228">
    <property type="entry name" value="Dynein_linker_3"/>
</dbReference>
<feature type="compositionally biased region" description="Pro residues" evidence="15">
    <location>
        <begin position="5083"/>
        <end position="5097"/>
    </location>
</feature>
<reference evidence="17" key="1">
    <citation type="journal article" date="2022" name="bioRxiv">
        <title>Genomics of Preaxostyla Flagellates Illuminates Evolutionary Transitions and the Path Towards Mitochondrial Loss.</title>
        <authorList>
            <person name="Novak L.V.F."/>
            <person name="Treitli S.C."/>
            <person name="Pyrih J."/>
            <person name="Halakuc P."/>
            <person name="Pipaliya S.V."/>
            <person name="Vacek V."/>
            <person name="Brzon O."/>
            <person name="Soukal P."/>
            <person name="Eme L."/>
            <person name="Dacks J.B."/>
            <person name="Karnkowska A."/>
            <person name="Elias M."/>
            <person name="Hampl V."/>
        </authorList>
    </citation>
    <scope>NUCLEOTIDE SEQUENCE</scope>
    <source>
        <strain evidence="17">RCP-MX</strain>
    </source>
</reference>
<accession>A0ABQ8UVI2</accession>
<dbReference type="SUPFAM" id="SSF52540">
    <property type="entry name" value="P-loop containing nucleoside triphosphate hydrolases"/>
    <property type="match status" value="4"/>
</dbReference>
<dbReference type="Gene3D" id="6.10.140.1060">
    <property type="match status" value="1"/>
</dbReference>
<feature type="region of interest" description="Disordered" evidence="15">
    <location>
        <begin position="5073"/>
        <end position="5169"/>
    </location>
</feature>
<keyword evidence="7" id="KW-0547">Nucleotide-binding</keyword>
<evidence type="ECO:0000256" key="13">
    <source>
        <dbReference type="ARBA" id="ARBA00033439"/>
    </source>
</evidence>
<dbReference type="InterPro" id="IPR035706">
    <property type="entry name" value="AAA_9"/>
</dbReference>
<dbReference type="Pfam" id="PF18198">
    <property type="entry name" value="AAA_lid_11"/>
    <property type="match status" value="1"/>
</dbReference>
<feature type="domain" description="AAA+ ATPase" evidence="16">
    <location>
        <begin position="2974"/>
        <end position="3150"/>
    </location>
</feature>
<dbReference type="InterPro" id="IPR055261">
    <property type="entry name" value="PI_transfer_N"/>
</dbReference>
<dbReference type="Pfam" id="PF12774">
    <property type="entry name" value="AAA_6"/>
    <property type="match status" value="2"/>
</dbReference>
<dbReference type="Gene3D" id="1.10.8.710">
    <property type="match status" value="1"/>
</dbReference>
<dbReference type="InterPro" id="IPR043157">
    <property type="entry name" value="Dynein_AAA1S"/>
</dbReference>
<evidence type="ECO:0000313" key="18">
    <source>
        <dbReference type="Proteomes" id="UP001141327"/>
    </source>
</evidence>
<keyword evidence="6" id="KW-0493">Microtubule</keyword>
<comment type="caution">
    <text evidence="17">The sequence shown here is derived from an EMBL/GenBank/DDBJ whole genome shotgun (WGS) entry which is preliminary data.</text>
</comment>
<comment type="subcellular location">
    <subcellularLocation>
        <location evidence="1">Cytoplasm</location>
        <location evidence="1">Cytoskeleton</location>
    </subcellularLocation>
</comment>
<evidence type="ECO:0000256" key="5">
    <source>
        <dbReference type="ARBA" id="ARBA00022490"/>
    </source>
</evidence>
<keyword evidence="12" id="KW-0206">Cytoskeleton</keyword>
<dbReference type="Gene3D" id="1.10.8.1220">
    <property type="match status" value="1"/>
</dbReference>
<feature type="domain" description="AAA+ ATPase" evidence="16">
    <location>
        <begin position="2607"/>
        <end position="2779"/>
    </location>
</feature>
<keyword evidence="9" id="KW-0243">Dynein</keyword>
<feature type="region of interest" description="Disordered" evidence="15">
    <location>
        <begin position="848"/>
        <end position="889"/>
    </location>
</feature>
<feature type="compositionally biased region" description="Low complexity" evidence="15">
    <location>
        <begin position="5099"/>
        <end position="5169"/>
    </location>
</feature>
<dbReference type="InterPro" id="IPR023393">
    <property type="entry name" value="START-like_dom_sf"/>
</dbReference>
<gene>
    <name evidence="17" type="ORF">PAPYR_1884</name>
</gene>
<dbReference type="Pfam" id="PF12775">
    <property type="entry name" value="AAA_7"/>
    <property type="match status" value="1"/>
</dbReference>
<dbReference type="Pfam" id="PF08393">
    <property type="entry name" value="DHC_N2"/>
    <property type="match status" value="1"/>
</dbReference>
<dbReference type="InterPro" id="IPR003593">
    <property type="entry name" value="AAA+_ATPase"/>
</dbReference>
<dbReference type="Gene3D" id="3.10.490.20">
    <property type="match status" value="1"/>
</dbReference>
<dbReference type="Gene3D" id="3.30.530.20">
    <property type="match status" value="1"/>
</dbReference>
<dbReference type="Pfam" id="PF12777">
    <property type="entry name" value="MT"/>
    <property type="match status" value="2"/>
</dbReference>
<dbReference type="InterPro" id="IPR041228">
    <property type="entry name" value="Dynein_C"/>
</dbReference>
<dbReference type="Gene3D" id="3.40.50.300">
    <property type="entry name" value="P-loop containing nucleotide triphosphate hydrolases"/>
    <property type="match status" value="5"/>
</dbReference>
<organism evidence="17 18">
    <name type="scientific">Paratrimastix pyriformis</name>
    <dbReference type="NCBI Taxonomy" id="342808"/>
    <lineage>
        <taxon>Eukaryota</taxon>
        <taxon>Metamonada</taxon>
        <taxon>Preaxostyla</taxon>
        <taxon>Paratrimastigidae</taxon>
        <taxon>Paratrimastix</taxon>
    </lineage>
</organism>
<dbReference type="Gene3D" id="1.20.920.30">
    <property type="match status" value="1"/>
</dbReference>
<dbReference type="Pfam" id="PF22597">
    <property type="entry name" value="DYN_lid"/>
    <property type="match status" value="1"/>
</dbReference>
<feature type="region of interest" description="Disordered" evidence="15">
    <location>
        <begin position="4428"/>
        <end position="4448"/>
    </location>
</feature>
<evidence type="ECO:0000313" key="17">
    <source>
        <dbReference type="EMBL" id="KAJ4461747.1"/>
    </source>
</evidence>
<dbReference type="Gene3D" id="1.20.58.1120">
    <property type="match status" value="1"/>
</dbReference>
<proteinExistence type="inferred from homology"/>